<accession>A0A168R6U4</accession>
<dbReference type="Proteomes" id="UP000078561">
    <property type="component" value="Unassembled WGS sequence"/>
</dbReference>
<reference evidence="1" key="1">
    <citation type="submission" date="2016-04" db="EMBL/GenBank/DDBJ databases">
        <authorList>
            <person name="Evans L.H."/>
            <person name="Alamgir A."/>
            <person name="Owens N."/>
            <person name="Weber N.D."/>
            <person name="Virtaneva K."/>
            <person name="Barbian K."/>
            <person name="Babar A."/>
            <person name="Rosenke K."/>
        </authorList>
    </citation>
    <scope>NUCLEOTIDE SEQUENCE [LARGE SCALE GENOMIC DNA]</scope>
    <source>
        <strain evidence="1">CBS 101.48</strain>
    </source>
</reference>
<proteinExistence type="predicted"/>
<dbReference type="EMBL" id="LT554510">
    <property type="protein sequence ID" value="SAM06198.1"/>
    <property type="molecule type" value="Genomic_DNA"/>
</dbReference>
<sequence>MYFAGMPFSERSKTENVCYVSAVLGSSGLNAVDLVPALVEDLLSLERGVLMYCADQGRTVLVIAPILFISAGNPRHAEICSIKMPSSKCPCRKCYQSKMNRASTTDEAGNVVSVRLNPIETLLATCPERSKHHYELASIGVSNDIPIHNGMTASRLGYKDTGSRNLLHLQSFDSAKDTPVKILHTILLGTAKYFIRYLVRTLLDKNSFNRLTLELEKHQSAPEYSRTFRHKLNYCGSFLGRDFKQFIQTLPLVMETEFTKPTDSKVQTIIPVLKKLGLLQYLLLFLSAPLVPLLKDTFKRRHLFAIFHLADDIRRFGCALNFETEKGEQMNKFIREHVRHTNGHNPAKDITIRFGKEEMLRHIIDGGYWRDQDGHSVKIDAHAKLWLDTNRKDFSVTLLGGSRPLEDNNYAHQEIKAGVCAVFSVTESSSFSSRPYIFGKARKEAGDIVIDCFEIASIDTAKQTLKARLTTTTFPLQQLTTELIIDMHLSDDQGYQLVNVCKFSSYWFFSEHFSNFLHYSDELSAFFNRP</sequence>
<dbReference type="PANTHER" id="PTHR31912">
    <property type="entry name" value="IP13529P"/>
    <property type="match status" value="1"/>
</dbReference>
<organism evidence="1">
    <name type="scientific">Absidia glauca</name>
    <name type="common">Pin mould</name>
    <dbReference type="NCBI Taxonomy" id="4829"/>
    <lineage>
        <taxon>Eukaryota</taxon>
        <taxon>Fungi</taxon>
        <taxon>Fungi incertae sedis</taxon>
        <taxon>Mucoromycota</taxon>
        <taxon>Mucoromycotina</taxon>
        <taxon>Mucoromycetes</taxon>
        <taxon>Mucorales</taxon>
        <taxon>Cunninghamellaceae</taxon>
        <taxon>Absidia</taxon>
    </lineage>
</organism>
<protein>
    <submittedName>
        <fullName evidence="1">Uncharacterized protein</fullName>
    </submittedName>
</protein>
<dbReference type="OrthoDB" id="2286841at2759"/>
<evidence type="ECO:0000313" key="1">
    <source>
        <dbReference type="EMBL" id="SAM06198.1"/>
    </source>
</evidence>
<gene>
    <name evidence="1" type="primary">ABSGL_12076.1 scaffold 12487</name>
</gene>
<dbReference type="InParanoid" id="A0A168R6U4"/>
<dbReference type="AlphaFoldDB" id="A0A168R6U4"/>
<evidence type="ECO:0000313" key="2">
    <source>
        <dbReference type="Proteomes" id="UP000078561"/>
    </source>
</evidence>
<keyword evidence="2" id="KW-1185">Reference proteome</keyword>
<dbReference type="PANTHER" id="PTHR31912:SF34">
    <property type="entry name" value="NOTOCHORD-RELATED PROTEIN"/>
    <property type="match status" value="1"/>
</dbReference>
<name>A0A168R6U4_ABSGL</name>